<dbReference type="InterPro" id="IPR000792">
    <property type="entry name" value="Tscrpt_reg_LuxR_C"/>
</dbReference>
<dbReference type="PANTHER" id="PTHR44688">
    <property type="entry name" value="DNA-BINDING TRANSCRIPTIONAL ACTIVATOR DEVR_DOSR"/>
    <property type="match status" value="1"/>
</dbReference>
<dbReference type="Gene3D" id="1.25.40.10">
    <property type="entry name" value="Tetratricopeptide repeat domain"/>
    <property type="match status" value="1"/>
</dbReference>
<dbReference type="Proteomes" id="UP001379235">
    <property type="component" value="Unassembled WGS sequence"/>
</dbReference>
<evidence type="ECO:0000313" key="6">
    <source>
        <dbReference type="Proteomes" id="UP001379235"/>
    </source>
</evidence>
<reference evidence="5 6" key="1">
    <citation type="submission" date="2024-03" db="EMBL/GenBank/DDBJ databases">
        <authorList>
            <person name="Jo J.-H."/>
        </authorList>
    </citation>
    <scope>NUCLEOTIDE SEQUENCE [LARGE SCALE GENOMIC DNA]</scope>
    <source>
        <strain evidence="5 6">AS3R-12</strain>
    </source>
</reference>
<proteinExistence type="predicted"/>
<dbReference type="Pfam" id="PF00196">
    <property type="entry name" value="GerE"/>
    <property type="match status" value="1"/>
</dbReference>
<evidence type="ECO:0000259" key="4">
    <source>
        <dbReference type="PROSITE" id="PS50043"/>
    </source>
</evidence>
<dbReference type="PROSITE" id="PS50043">
    <property type="entry name" value="HTH_LUXR_2"/>
    <property type="match status" value="1"/>
</dbReference>
<protein>
    <submittedName>
        <fullName evidence="5">LuxR C-terminal-related transcriptional regulator</fullName>
    </submittedName>
</protein>
<accession>A0ABU8SCV1</accession>
<dbReference type="EMBL" id="JBBHJY010000007">
    <property type="protein sequence ID" value="MEJ6011078.1"/>
    <property type="molecule type" value="Genomic_DNA"/>
</dbReference>
<comment type="caution">
    <text evidence="5">The sequence shown here is derived from an EMBL/GenBank/DDBJ whole genome shotgun (WGS) entry which is preliminary data.</text>
</comment>
<evidence type="ECO:0000313" key="5">
    <source>
        <dbReference type="EMBL" id="MEJ6011078.1"/>
    </source>
</evidence>
<name>A0ABU8SCV1_9SPHN</name>
<evidence type="ECO:0000256" key="3">
    <source>
        <dbReference type="ARBA" id="ARBA00023163"/>
    </source>
</evidence>
<dbReference type="PRINTS" id="PR00038">
    <property type="entry name" value="HTHLUXR"/>
</dbReference>
<dbReference type="Gene3D" id="1.10.10.10">
    <property type="entry name" value="Winged helix-like DNA-binding domain superfamily/Winged helix DNA-binding domain"/>
    <property type="match status" value="1"/>
</dbReference>
<feature type="domain" description="HTH luxR-type" evidence="4">
    <location>
        <begin position="824"/>
        <end position="889"/>
    </location>
</feature>
<organism evidence="5 6">
    <name type="scientific">Novosphingobium aquae</name>
    <dbReference type="NCBI Taxonomy" id="3133435"/>
    <lineage>
        <taxon>Bacteria</taxon>
        <taxon>Pseudomonadati</taxon>
        <taxon>Pseudomonadota</taxon>
        <taxon>Alphaproteobacteria</taxon>
        <taxon>Sphingomonadales</taxon>
        <taxon>Sphingomonadaceae</taxon>
        <taxon>Novosphingobium</taxon>
    </lineage>
</organism>
<sequence>MGVVSTTIVPPRAAHKYVVRETIERLVDEVGASRVVTVSSPAGFGKTTAMLRWADLLHEGGRPVLWIAARAGIDSLDSFKVALQQALLAAELPTADASIEHDARAWLASLSDFSGPKPVLFIDDAQLLNPDIRDFIEQLIASARDALTTVIASRGECGINLARLRSLGYLLEVRVRHLCFDSEESARLIQQLIEFPIPSEEIQRIVVDTQGWAAGLILAAGAWQRDMLEGYPPEGGATGIRHEFASYFHEEVMEGLPQDIRDFIVGTSILGELTPSVCAAVINTEDARIMLEKVFERGLFLNELDRELSRYRYYKLFRDMVFGRLMMRAPERATELHRRASRYFAANGELQLALDHAVQSGDKEFLADQFELLADPMIYGGMLNRLDDLANDLPWELLQTRPSLMLAMSWRRSRRLAFKSSERLIEAAEQAVAAKVASGDLDDYGAEQMGLRVRHRRIMLEAARDNMVFVERQSEILLDDLGDEHPYLSCTLLAQLLSARRELYHFHDMLRLEAELRKALGRPGSDFASIALKSSVAPTLVAQGKTQMARQFLTEAHTLAMDMEGQVSGLAALPALPLAEIHYECGELEKAARLVEGYLPSIRQWGFVDQLASGYLVRARLAAAEGDYASALSGLEEAHLVAIECGLDRLRALVISEQIRMLVKLGQLEQAEQLFWSSDLKFEGEPVPTLNPTRLNEWMATAWLRLEMHRFRLVRSRKVAKRWLEFVRKRGAIRSAVTFELLLAEIAILSGNRSEARRSVRSAVELAEPGGWIRPFIDEGEAIGALLVEAYGSGPVLDTPVDKFAAKLVSVLKGTAQMEEVEDDYGLASGLSLREVEILTLVSGGLRNREIGDRLGLTEGTVKWYMQQIYDKLGVRRRPQAVIRARQYGILS</sequence>
<evidence type="ECO:0000256" key="1">
    <source>
        <dbReference type="ARBA" id="ARBA00023015"/>
    </source>
</evidence>
<dbReference type="SUPFAM" id="SSF52540">
    <property type="entry name" value="P-loop containing nucleoside triphosphate hydrolases"/>
    <property type="match status" value="1"/>
</dbReference>
<keyword evidence="3" id="KW-0804">Transcription</keyword>
<dbReference type="Pfam" id="PF17874">
    <property type="entry name" value="TPR_MalT"/>
    <property type="match status" value="1"/>
</dbReference>
<keyword evidence="1" id="KW-0805">Transcription regulation</keyword>
<dbReference type="RefSeq" id="WP_339968144.1">
    <property type="nucleotide sequence ID" value="NZ_JBBHJY010000007.1"/>
</dbReference>
<dbReference type="SUPFAM" id="SSF48452">
    <property type="entry name" value="TPR-like"/>
    <property type="match status" value="1"/>
</dbReference>
<dbReference type="InterPro" id="IPR027417">
    <property type="entry name" value="P-loop_NTPase"/>
</dbReference>
<dbReference type="InterPro" id="IPR041617">
    <property type="entry name" value="TPR_MalT"/>
</dbReference>
<keyword evidence="2" id="KW-0238">DNA-binding</keyword>
<dbReference type="InterPro" id="IPR036388">
    <property type="entry name" value="WH-like_DNA-bd_sf"/>
</dbReference>
<dbReference type="InterPro" id="IPR016032">
    <property type="entry name" value="Sig_transdc_resp-reg_C-effctor"/>
</dbReference>
<dbReference type="InterPro" id="IPR011990">
    <property type="entry name" value="TPR-like_helical_dom_sf"/>
</dbReference>
<evidence type="ECO:0000256" key="2">
    <source>
        <dbReference type="ARBA" id="ARBA00023125"/>
    </source>
</evidence>
<keyword evidence="6" id="KW-1185">Reference proteome</keyword>
<dbReference type="InterPro" id="IPR059106">
    <property type="entry name" value="WHD_MalT"/>
</dbReference>
<dbReference type="SMART" id="SM00421">
    <property type="entry name" value="HTH_LUXR"/>
    <property type="match status" value="1"/>
</dbReference>
<dbReference type="Pfam" id="PF25873">
    <property type="entry name" value="WHD_MalT"/>
    <property type="match status" value="1"/>
</dbReference>
<dbReference type="CDD" id="cd06170">
    <property type="entry name" value="LuxR_C_like"/>
    <property type="match status" value="1"/>
</dbReference>
<dbReference type="SUPFAM" id="SSF46894">
    <property type="entry name" value="C-terminal effector domain of the bipartite response regulators"/>
    <property type="match status" value="1"/>
</dbReference>
<dbReference type="PANTHER" id="PTHR44688:SF16">
    <property type="entry name" value="DNA-BINDING TRANSCRIPTIONAL ACTIVATOR DEVR_DOSR"/>
    <property type="match status" value="1"/>
</dbReference>
<gene>
    <name evidence="5" type="ORF">WG900_14235</name>
</gene>